<evidence type="ECO:0000259" key="1">
    <source>
        <dbReference type="Pfam" id="PF01796"/>
    </source>
</evidence>
<dbReference type="OrthoDB" id="3182121at2"/>
<dbReference type="PANTHER" id="PTHR34075:SF5">
    <property type="entry name" value="BLR3430 PROTEIN"/>
    <property type="match status" value="1"/>
</dbReference>
<reference evidence="2 3" key="1">
    <citation type="submission" date="2016-12" db="EMBL/GenBank/DDBJ databases">
        <title>Comparison of Traditional DNA-DNA Hybridization with In Silico Genomic Analysis.</title>
        <authorList>
            <person name="Nicholson A.C."/>
            <person name="Humrighouse B.W."/>
            <person name="Graziano J."/>
            <person name="Lasker B."/>
            <person name="Whitney A.M."/>
            <person name="Mcquiston J.R."/>
        </authorList>
    </citation>
    <scope>NUCLEOTIDE SEQUENCE [LARGE SCALE GENOMIC DNA]</scope>
    <source>
        <strain evidence="2 3">H2240</strain>
    </source>
</reference>
<name>A0A212ABX4_9RHOB</name>
<dbReference type="Pfam" id="PF01796">
    <property type="entry name" value="OB_ChsH2_C"/>
    <property type="match status" value="1"/>
</dbReference>
<dbReference type="Proteomes" id="UP000196878">
    <property type="component" value="Unassembled WGS sequence"/>
</dbReference>
<dbReference type="InterPro" id="IPR052513">
    <property type="entry name" value="Thioester_dehydratase-like"/>
</dbReference>
<keyword evidence="3" id="KW-1185">Reference proteome</keyword>
<dbReference type="SUPFAM" id="SSF50249">
    <property type="entry name" value="Nucleic acid-binding proteins"/>
    <property type="match status" value="1"/>
</dbReference>
<dbReference type="InterPro" id="IPR012340">
    <property type="entry name" value="NA-bd_OB-fold"/>
</dbReference>
<feature type="domain" description="ChsH2 C-terminal OB-fold" evidence="1">
    <location>
        <begin position="51"/>
        <end position="106"/>
    </location>
</feature>
<organism evidence="2 3">
    <name type="scientific">Haematobacter genomosp. 1</name>
    <dbReference type="NCBI Taxonomy" id="366618"/>
    <lineage>
        <taxon>Bacteria</taxon>
        <taxon>Pseudomonadati</taxon>
        <taxon>Pseudomonadota</taxon>
        <taxon>Alphaproteobacteria</taxon>
        <taxon>Rhodobacterales</taxon>
        <taxon>Paracoccaceae</taxon>
        <taxon>Haematobacter</taxon>
    </lineage>
</organism>
<dbReference type="InterPro" id="IPR002878">
    <property type="entry name" value="ChsH2_C"/>
</dbReference>
<proteinExistence type="predicted"/>
<comment type="caution">
    <text evidence="2">The sequence shown here is derived from an EMBL/GenBank/DDBJ whole genome shotgun (WGS) entry which is preliminary data.</text>
</comment>
<evidence type="ECO:0000313" key="2">
    <source>
        <dbReference type="EMBL" id="OWJ77967.1"/>
    </source>
</evidence>
<protein>
    <submittedName>
        <fullName evidence="2">Nucleic acid-binding protein</fullName>
    </submittedName>
</protein>
<gene>
    <name evidence="2" type="ORF">CDV49_10320</name>
</gene>
<dbReference type="AlphaFoldDB" id="A0A212ABX4"/>
<dbReference type="EMBL" id="NIPW01000015">
    <property type="protein sequence ID" value="OWJ77967.1"/>
    <property type="molecule type" value="Genomic_DNA"/>
</dbReference>
<dbReference type="PANTHER" id="PTHR34075">
    <property type="entry name" value="BLR3430 PROTEIN"/>
    <property type="match status" value="1"/>
</dbReference>
<sequence length="120" mass="13099">MRPGVDANGPQAIYEAFLARGKFMIQRARATGEHVFYPRVLSPAGEDDLEWVEATGRGTIYAITVNRTREGASNIALVDLEEGPRMMATIAGVETAPIGARVKARIETGEPPRVVFELEE</sequence>
<accession>A0A212ABX4</accession>
<evidence type="ECO:0000313" key="3">
    <source>
        <dbReference type="Proteomes" id="UP000196878"/>
    </source>
</evidence>